<sequence>MVLVNIISAAEGERSSFLQAEYMAYQSVFPQVLAFVVNSPDKPEQTQNIMLVALKSPQKPVLSSLDQELDSFLKQLYRGKIEPNRRMITDDYAPVDHY</sequence>
<proteinExistence type="predicted"/>
<evidence type="ECO:0000313" key="2">
    <source>
        <dbReference type="Proteomes" id="UP000228743"/>
    </source>
</evidence>
<dbReference type="AlphaFoldDB" id="A0A2M7VYM0"/>
<comment type="caution">
    <text evidence="1">The sequence shown here is derived from an EMBL/GenBank/DDBJ whole genome shotgun (WGS) entry which is preliminary data.</text>
</comment>
<dbReference type="InterPro" id="IPR029063">
    <property type="entry name" value="SAM-dependent_MTases_sf"/>
</dbReference>
<name>A0A2M7VYM0_9BACT</name>
<protein>
    <submittedName>
        <fullName evidence="1">Spermidine synthase</fullName>
    </submittedName>
</protein>
<accession>A0A2M7VYM0</accession>
<dbReference type="EMBL" id="PFPX01000057">
    <property type="protein sequence ID" value="PJA09676.1"/>
    <property type="molecule type" value="Genomic_DNA"/>
</dbReference>
<dbReference type="Proteomes" id="UP000228743">
    <property type="component" value="Unassembled WGS sequence"/>
</dbReference>
<dbReference type="Gene3D" id="3.40.50.150">
    <property type="entry name" value="Vaccinia Virus protein VP39"/>
    <property type="match status" value="1"/>
</dbReference>
<gene>
    <name evidence="1" type="ORF">COX68_02230</name>
</gene>
<feature type="non-terminal residue" evidence="1">
    <location>
        <position position="98"/>
    </location>
</feature>
<reference evidence="2" key="1">
    <citation type="submission" date="2017-09" db="EMBL/GenBank/DDBJ databases">
        <title>Depth-based differentiation of microbial function through sediment-hosted aquifers and enrichment of novel symbionts in the deep terrestrial subsurface.</title>
        <authorList>
            <person name="Probst A.J."/>
            <person name="Ladd B."/>
            <person name="Jarett J.K."/>
            <person name="Geller-Mcgrath D.E."/>
            <person name="Sieber C.M.K."/>
            <person name="Emerson J.B."/>
            <person name="Anantharaman K."/>
            <person name="Thomas B.C."/>
            <person name="Malmstrom R."/>
            <person name="Stieglmeier M."/>
            <person name="Klingl A."/>
            <person name="Woyke T."/>
            <person name="Ryan C.M."/>
            <person name="Banfield J.F."/>
        </authorList>
    </citation>
    <scope>NUCLEOTIDE SEQUENCE [LARGE SCALE GENOMIC DNA]</scope>
</reference>
<organism evidence="1 2">
    <name type="scientific">Candidatus Falkowbacteria bacterium CG_4_10_14_0_2_um_filter_41_15</name>
    <dbReference type="NCBI Taxonomy" id="1974554"/>
    <lineage>
        <taxon>Bacteria</taxon>
        <taxon>Candidatus Falkowiibacteriota</taxon>
    </lineage>
</organism>
<evidence type="ECO:0000313" key="1">
    <source>
        <dbReference type="EMBL" id="PJA09676.1"/>
    </source>
</evidence>